<dbReference type="InterPro" id="IPR007064">
    <property type="entry name" value="Nmd3_N"/>
</dbReference>
<evidence type="ECO:0000313" key="3">
    <source>
        <dbReference type="EMBL" id="OIO32465.1"/>
    </source>
</evidence>
<accession>A0A1J4VB27</accession>
<feature type="compositionally biased region" description="Basic and acidic residues" evidence="1">
    <location>
        <begin position="17"/>
        <end position="27"/>
    </location>
</feature>
<feature type="region of interest" description="Disordered" evidence="1">
    <location>
        <begin position="1"/>
        <end position="28"/>
    </location>
</feature>
<sequence length="174" mass="19953">MSSKQKKKSVILKVPQRHKETKHEQAGHAHKGLAVCRQCHNTLFRKEWHHPGSKIFEQARIAQGGVHFIICPACLMVRNHLYEGEIIIKNIPAKYETEMVRFVIGYGARAQKRDPQDRVIDIAKTKDGYRITTTENQLAVRMAKKIKSVFGKVQISISYAKEPYQIGRVVVFFA</sequence>
<dbReference type="STRING" id="1805282.AUJ44_02375"/>
<evidence type="ECO:0000313" key="4">
    <source>
        <dbReference type="Proteomes" id="UP000183206"/>
    </source>
</evidence>
<protein>
    <recommendedName>
        <fullName evidence="2">Nmd3 N-terminal domain-containing protein</fullName>
    </recommendedName>
</protein>
<reference evidence="3 4" key="1">
    <citation type="journal article" date="2016" name="Environ. Microbiol.">
        <title>Genomic resolution of a cold subsurface aquifer community provides metabolic insights for novel microbes adapted to high CO concentrations.</title>
        <authorList>
            <person name="Probst A.J."/>
            <person name="Castelle C.J."/>
            <person name="Singh A."/>
            <person name="Brown C.T."/>
            <person name="Anantharaman K."/>
            <person name="Sharon I."/>
            <person name="Hug L.A."/>
            <person name="Burstein D."/>
            <person name="Emerson J.B."/>
            <person name="Thomas B.C."/>
            <person name="Banfield J.F."/>
        </authorList>
    </citation>
    <scope>NUCLEOTIDE SEQUENCE [LARGE SCALE GENOMIC DNA]</scope>
    <source>
        <strain evidence="3">CG1_02_47_685</strain>
    </source>
</reference>
<gene>
    <name evidence="3" type="ORF">AUJ44_02375</name>
</gene>
<evidence type="ECO:0000256" key="1">
    <source>
        <dbReference type="SAM" id="MobiDB-lite"/>
    </source>
</evidence>
<organism evidence="3 4">
    <name type="scientific">Candidatus Nomurabacteria bacterium CG1_02_47_685</name>
    <dbReference type="NCBI Taxonomy" id="1805282"/>
    <lineage>
        <taxon>Bacteria</taxon>
        <taxon>Candidatus Nomuraibacteriota</taxon>
    </lineage>
</organism>
<evidence type="ECO:0000259" key="2">
    <source>
        <dbReference type="Pfam" id="PF04981"/>
    </source>
</evidence>
<dbReference type="AlphaFoldDB" id="A0A1J4VB27"/>
<dbReference type="Proteomes" id="UP000183206">
    <property type="component" value="Unassembled WGS sequence"/>
</dbReference>
<dbReference type="EMBL" id="MNVO01000037">
    <property type="protein sequence ID" value="OIO32465.1"/>
    <property type="molecule type" value="Genomic_DNA"/>
</dbReference>
<proteinExistence type="predicted"/>
<comment type="caution">
    <text evidence="3">The sequence shown here is derived from an EMBL/GenBank/DDBJ whole genome shotgun (WGS) entry which is preliminary data.</text>
</comment>
<name>A0A1J4VB27_9BACT</name>
<dbReference type="Pfam" id="PF04981">
    <property type="entry name" value="NMD3"/>
    <property type="match status" value="1"/>
</dbReference>
<feature type="compositionally biased region" description="Basic residues" evidence="1">
    <location>
        <begin position="1"/>
        <end position="16"/>
    </location>
</feature>
<feature type="domain" description="Nmd3 N-terminal" evidence="2">
    <location>
        <begin position="54"/>
        <end position="151"/>
    </location>
</feature>